<evidence type="ECO:0000313" key="3">
    <source>
        <dbReference type="Proteomes" id="UP000094936"/>
    </source>
</evidence>
<dbReference type="Proteomes" id="UP000094936">
    <property type="component" value="Unassembled WGS sequence"/>
</dbReference>
<dbReference type="AlphaFoldDB" id="A0A1C3EEB4"/>
<dbReference type="SUPFAM" id="SSF160719">
    <property type="entry name" value="gpW/gp25-like"/>
    <property type="match status" value="1"/>
</dbReference>
<dbReference type="InterPro" id="IPR007048">
    <property type="entry name" value="IraD/Gp25-like"/>
</dbReference>
<dbReference type="RefSeq" id="WP_068904260.1">
    <property type="nucleotide sequence ID" value="NZ_JBHUIF010000033.1"/>
</dbReference>
<accession>A0A1C3EEB4</accession>
<feature type="domain" description="IraD/Gp25-like" evidence="1">
    <location>
        <begin position="24"/>
        <end position="107"/>
    </location>
</feature>
<dbReference type="STRING" id="1080227.A8L45_16465"/>
<reference evidence="2 3" key="1">
    <citation type="submission" date="2016-05" db="EMBL/GenBank/DDBJ databases">
        <title>Genomic Taxonomy of the Vibrionaceae.</title>
        <authorList>
            <person name="Gomez-Gil B."/>
            <person name="Enciso-Ibarra J."/>
        </authorList>
    </citation>
    <scope>NUCLEOTIDE SEQUENCE [LARGE SCALE GENOMIC DNA]</scope>
    <source>
        <strain evidence="2 3">CAIM 1920</strain>
    </source>
</reference>
<dbReference type="Pfam" id="PF04965">
    <property type="entry name" value="GPW_gp25"/>
    <property type="match status" value="1"/>
</dbReference>
<comment type="caution">
    <text evidence="2">The sequence shown here is derived from an EMBL/GenBank/DDBJ whole genome shotgun (WGS) entry which is preliminary data.</text>
</comment>
<evidence type="ECO:0000259" key="1">
    <source>
        <dbReference type="Pfam" id="PF04965"/>
    </source>
</evidence>
<proteinExistence type="predicted"/>
<dbReference type="Gene3D" id="3.10.450.40">
    <property type="match status" value="1"/>
</dbReference>
<sequence length="121" mass="13737">MAYPDFPYHIDTQGRTAVTSRADVMRDRIEQLLFTEPGERVMMPTFGCGLQRLLFAGMSDALVENTRTLVATSLQTWMQDEIELSELDVRFDNGALLITLSYRLLSTGEPQQAMFEREVAV</sequence>
<gene>
    <name evidence="2" type="ORF">A8L45_16465</name>
</gene>
<name>A0A1C3EEB4_9GAMM</name>
<protein>
    <recommendedName>
        <fullName evidence="1">IraD/Gp25-like domain-containing protein</fullName>
    </recommendedName>
</protein>
<dbReference type="OrthoDB" id="9802846at2"/>
<dbReference type="EMBL" id="LYBM01000033">
    <property type="protein sequence ID" value="ODA31597.1"/>
    <property type="molecule type" value="Genomic_DNA"/>
</dbReference>
<keyword evidence="3" id="KW-1185">Reference proteome</keyword>
<evidence type="ECO:0000313" key="2">
    <source>
        <dbReference type="EMBL" id="ODA31597.1"/>
    </source>
</evidence>
<organism evidence="2 3">
    <name type="scientific">Veronia pacifica</name>
    <dbReference type="NCBI Taxonomy" id="1080227"/>
    <lineage>
        <taxon>Bacteria</taxon>
        <taxon>Pseudomonadati</taxon>
        <taxon>Pseudomonadota</taxon>
        <taxon>Gammaproteobacteria</taxon>
        <taxon>Vibrionales</taxon>
        <taxon>Vibrionaceae</taxon>
        <taxon>Veronia</taxon>
    </lineage>
</organism>